<organism evidence="1 2">
    <name type="scientific">Apiospora phragmitis</name>
    <dbReference type="NCBI Taxonomy" id="2905665"/>
    <lineage>
        <taxon>Eukaryota</taxon>
        <taxon>Fungi</taxon>
        <taxon>Dikarya</taxon>
        <taxon>Ascomycota</taxon>
        <taxon>Pezizomycotina</taxon>
        <taxon>Sordariomycetes</taxon>
        <taxon>Xylariomycetidae</taxon>
        <taxon>Amphisphaeriales</taxon>
        <taxon>Apiosporaceae</taxon>
        <taxon>Apiospora</taxon>
    </lineage>
</organism>
<proteinExistence type="predicted"/>
<dbReference type="Proteomes" id="UP001480595">
    <property type="component" value="Unassembled WGS sequence"/>
</dbReference>
<reference evidence="1 2" key="1">
    <citation type="submission" date="2023-01" db="EMBL/GenBank/DDBJ databases">
        <title>Analysis of 21 Apiospora genomes using comparative genomics revels a genus with tremendous synthesis potential of carbohydrate active enzymes and secondary metabolites.</title>
        <authorList>
            <person name="Sorensen T."/>
        </authorList>
    </citation>
    <scope>NUCLEOTIDE SEQUENCE [LARGE SCALE GENOMIC DNA]</scope>
    <source>
        <strain evidence="1 2">CBS 135458</strain>
    </source>
</reference>
<dbReference type="EMBL" id="JAQQWL010000002">
    <property type="protein sequence ID" value="KAK8085932.1"/>
    <property type="molecule type" value="Genomic_DNA"/>
</dbReference>
<evidence type="ECO:0000313" key="1">
    <source>
        <dbReference type="EMBL" id="KAK8085932.1"/>
    </source>
</evidence>
<dbReference type="RefSeq" id="XP_066720456.1">
    <property type="nucleotide sequence ID" value="XM_066852315.1"/>
</dbReference>
<evidence type="ECO:0000313" key="2">
    <source>
        <dbReference type="Proteomes" id="UP001480595"/>
    </source>
</evidence>
<protein>
    <submittedName>
        <fullName evidence="1">Uncharacterized protein</fullName>
    </submittedName>
</protein>
<accession>A0ABR1WR28</accession>
<comment type="caution">
    <text evidence="1">The sequence shown here is derived from an EMBL/GenBank/DDBJ whole genome shotgun (WGS) entry which is preliminary data.</text>
</comment>
<keyword evidence="2" id="KW-1185">Reference proteome</keyword>
<gene>
    <name evidence="1" type="ORF">PG994_000906</name>
</gene>
<sequence length="131" mass="14945">MSQPNPSPLAPWFSCRSSSPPSAMGCDQRRLPLQHVLPLFQWNDACSSCTTFLPFTMYVWPVYPALQRVAGLERQRKRCQRSYGCKHCRKSFPYFHVILFQTKEQSTGCVVAFGLCAGDLPTPDVLEDIWK</sequence>
<dbReference type="GeneID" id="92085378"/>
<name>A0ABR1WR28_9PEZI</name>